<proteinExistence type="inferred from homology"/>
<dbReference type="PROSITE" id="PS51257">
    <property type="entry name" value="PROKAR_LIPOPROTEIN"/>
    <property type="match status" value="1"/>
</dbReference>
<evidence type="ECO:0000256" key="2">
    <source>
        <dbReference type="ARBA" id="ARBA00006275"/>
    </source>
</evidence>
<evidence type="ECO:0000259" key="6">
    <source>
        <dbReference type="Pfam" id="PF07980"/>
    </source>
</evidence>
<dbReference type="InterPro" id="IPR012944">
    <property type="entry name" value="SusD_RagB_dom"/>
</dbReference>
<evidence type="ECO:0000256" key="3">
    <source>
        <dbReference type="ARBA" id="ARBA00022729"/>
    </source>
</evidence>
<keyword evidence="4" id="KW-0472">Membrane</keyword>
<dbReference type="EMBL" id="JACVDC010000014">
    <property type="protein sequence ID" value="MBC9795740.1"/>
    <property type="molecule type" value="Genomic_DNA"/>
</dbReference>
<dbReference type="RefSeq" id="WP_187964887.1">
    <property type="nucleotide sequence ID" value="NZ_JACVDC010000014.1"/>
</dbReference>
<dbReference type="InterPro" id="IPR011990">
    <property type="entry name" value="TPR-like_helical_dom_sf"/>
</dbReference>
<dbReference type="GO" id="GO:0009279">
    <property type="term" value="C:cell outer membrane"/>
    <property type="evidence" value="ECO:0007669"/>
    <property type="project" value="UniProtKB-SubCell"/>
</dbReference>
<organism evidence="8 9">
    <name type="scientific">Sinomicrobium weinanense</name>
    <dbReference type="NCBI Taxonomy" id="2842200"/>
    <lineage>
        <taxon>Bacteria</taxon>
        <taxon>Pseudomonadati</taxon>
        <taxon>Bacteroidota</taxon>
        <taxon>Flavobacteriia</taxon>
        <taxon>Flavobacteriales</taxon>
        <taxon>Flavobacteriaceae</taxon>
        <taxon>Sinomicrobium</taxon>
    </lineage>
</organism>
<evidence type="ECO:0000313" key="9">
    <source>
        <dbReference type="Proteomes" id="UP000653730"/>
    </source>
</evidence>
<accession>A0A926JQQ4</accession>
<evidence type="ECO:0000256" key="4">
    <source>
        <dbReference type="ARBA" id="ARBA00023136"/>
    </source>
</evidence>
<keyword evidence="9" id="KW-1185">Reference proteome</keyword>
<reference evidence="8 9" key="1">
    <citation type="submission" date="2020-09" db="EMBL/GenBank/DDBJ databases">
        <title>Sinomicrobium weinanense sp. nov., a halophilic bacteria isolated from saline-alkali soil.</title>
        <authorList>
            <person name="Wu P."/>
            <person name="Ren H."/>
            <person name="Mei Y."/>
            <person name="Liang Y."/>
            <person name="Chen Z."/>
        </authorList>
    </citation>
    <scope>NUCLEOTIDE SEQUENCE [LARGE SCALE GENOMIC DNA]</scope>
    <source>
        <strain evidence="8 9">FJxs</strain>
    </source>
</reference>
<dbReference type="SUPFAM" id="SSF48452">
    <property type="entry name" value="TPR-like"/>
    <property type="match status" value="1"/>
</dbReference>
<sequence>MKTIINSLIVMLLLAGCTSLDEEVYSDLSPNNFYVSEADADAAVIAIYNGLNRRPFHDTYFTSLTFMPAPHSASRLPNRRMFANYSFDASNFQIIEPYWSAVYDMINRANTAIDRIPDIDMDETLKKRLIAEAKWLRAYNYFNLVRLFGDVPLYLKETTSLEDVNQPRAPMSEVYAAIIEDLKEADENLPPNRTDDKKGRVTRGTARFLLAKVYLTMAGEPMNDGSGLEEARTLLVSLYENKGAYGYDLLDNYADIFKLDNELNAEIVFAVQQSRAVGGQGTGMAHIWGPLRSPFGGTGQYHGGCTQEFYQSYDSTDVRRDVTWLERYTARGTNQVFVFGSGNGPYGDPRNGMAQAKYQDPEMNFVDGETDIIIYRFSDVILMLAEIENELNGPNATAFDYLNEVRERAHAGTYDQQAAATPEEFRELIYKERFWEFSFEFHEVFDIRRMGKLKEAIETGFETKLFGTSYDPKYELYPIPLSEIQTNPNIAGHQNPGW</sequence>
<dbReference type="Pfam" id="PF14322">
    <property type="entry name" value="SusD-like_3"/>
    <property type="match status" value="1"/>
</dbReference>
<evidence type="ECO:0000259" key="7">
    <source>
        <dbReference type="Pfam" id="PF14322"/>
    </source>
</evidence>
<keyword evidence="3" id="KW-0732">Signal</keyword>
<dbReference type="AlphaFoldDB" id="A0A926JQQ4"/>
<dbReference type="Proteomes" id="UP000653730">
    <property type="component" value="Unassembled WGS sequence"/>
</dbReference>
<evidence type="ECO:0000256" key="1">
    <source>
        <dbReference type="ARBA" id="ARBA00004442"/>
    </source>
</evidence>
<protein>
    <submittedName>
        <fullName evidence="8">RagB/SusD family nutrient uptake outer membrane protein</fullName>
    </submittedName>
</protein>
<name>A0A926JQQ4_9FLAO</name>
<evidence type="ECO:0000256" key="5">
    <source>
        <dbReference type="ARBA" id="ARBA00023237"/>
    </source>
</evidence>
<keyword evidence="5" id="KW-0998">Cell outer membrane</keyword>
<feature type="domain" description="SusD-like N-terminal" evidence="7">
    <location>
        <begin position="75"/>
        <end position="215"/>
    </location>
</feature>
<dbReference type="CDD" id="cd08977">
    <property type="entry name" value="SusD"/>
    <property type="match status" value="1"/>
</dbReference>
<comment type="similarity">
    <text evidence="2">Belongs to the SusD family.</text>
</comment>
<comment type="subcellular location">
    <subcellularLocation>
        <location evidence="1">Cell outer membrane</location>
    </subcellularLocation>
</comment>
<gene>
    <name evidence="8" type="ORF">IBL28_07170</name>
</gene>
<dbReference type="Gene3D" id="1.25.40.390">
    <property type="match status" value="1"/>
</dbReference>
<dbReference type="InterPro" id="IPR033985">
    <property type="entry name" value="SusD-like_N"/>
</dbReference>
<evidence type="ECO:0000313" key="8">
    <source>
        <dbReference type="EMBL" id="MBC9795740.1"/>
    </source>
</evidence>
<dbReference type="Pfam" id="PF07980">
    <property type="entry name" value="SusD_RagB"/>
    <property type="match status" value="1"/>
</dbReference>
<comment type="caution">
    <text evidence="8">The sequence shown here is derived from an EMBL/GenBank/DDBJ whole genome shotgun (WGS) entry which is preliminary data.</text>
</comment>
<feature type="domain" description="RagB/SusD" evidence="6">
    <location>
        <begin position="300"/>
        <end position="498"/>
    </location>
</feature>